<dbReference type="RefSeq" id="WP_169528419.1">
    <property type="nucleotide sequence ID" value="NZ_JAAMPU010000108.1"/>
</dbReference>
<dbReference type="Pfam" id="PF12146">
    <property type="entry name" value="Hydrolase_4"/>
    <property type="match status" value="1"/>
</dbReference>
<dbReference type="GO" id="GO:0016787">
    <property type="term" value="F:hydrolase activity"/>
    <property type="evidence" value="ECO:0007669"/>
    <property type="project" value="UniProtKB-KW"/>
</dbReference>
<dbReference type="Gene3D" id="3.40.50.1820">
    <property type="entry name" value="alpha/beta hydrolase"/>
    <property type="match status" value="1"/>
</dbReference>
<dbReference type="AlphaFoldDB" id="A0A972JHK3"/>
<feature type="transmembrane region" description="Helical" evidence="1">
    <location>
        <begin position="6"/>
        <end position="28"/>
    </location>
</feature>
<evidence type="ECO:0000313" key="3">
    <source>
        <dbReference type="EMBL" id="NMH29321.1"/>
    </source>
</evidence>
<comment type="caution">
    <text evidence="3">The sequence shown here is derived from an EMBL/GenBank/DDBJ whole genome shotgun (WGS) entry which is preliminary data.</text>
</comment>
<protein>
    <submittedName>
        <fullName evidence="3">Alpha/beta hydrolase</fullName>
    </submittedName>
</protein>
<evidence type="ECO:0000256" key="1">
    <source>
        <dbReference type="SAM" id="Phobius"/>
    </source>
</evidence>
<dbReference type="EMBL" id="JAAMPU010000108">
    <property type="protein sequence ID" value="NMH29321.1"/>
    <property type="molecule type" value="Genomic_DNA"/>
</dbReference>
<keyword evidence="4" id="KW-1185">Reference proteome</keyword>
<name>A0A972JHK3_9FLAO</name>
<keyword evidence="1" id="KW-0812">Transmembrane</keyword>
<dbReference type="PANTHER" id="PTHR12277:SF81">
    <property type="entry name" value="PROTEIN ABHD13"/>
    <property type="match status" value="1"/>
</dbReference>
<dbReference type="InterPro" id="IPR022742">
    <property type="entry name" value="Hydrolase_4"/>
</dbReference>
<dbReference type="SUPFAM" id="SSF53474">
    <property type="entry name" value="alpha/beta-Hydrolases"/>
    <property type="match status" value="1"/>
</dbReference>
<evidence type="ECO:0000313" key="4">
    <source>
        <dbReference type="Proteomes" id="UP000712080"/>
    </source>
</evidence>
<sequence length="267" mass="30699">MKWKKFVLRFSVGFAIFYVAICVLVYFFQVKLIFHANPLPKDFKFSFEGKFEELNIPSFDKTPINGILFHADNPKGLVFYLHGNSGNLAGWGSIADIYTSRGYDLFIPDYRGFGKSGGTIESQDQVYKDLSAAYSEMKKRYPESKIIVAGYSIGSGLAAWVASQNHPKELMLQAPYFNLLAMANYRYPFLPTSLLQYRFETNTYLPNVTCPIWIFHGDEDQIIPVVNSYQLAKILKPSDHFKIIKGQDHFKFNLNPEFQSYLDEILR</sequence>
<dbReference type="Proteomes" id="UP000712080">
    <property type="component" value="Unassembled WGS sequence"/>
</dbReference>
<keyword evidence="3" id="KW-0378">Hydrolase</keyword>
<keyword evidence="1" id="KW-0472">Membrane</keyword>
<dbReference type="PANTHER" id="PTHR12277">
    <property type="entry name" value="ALPHA/BETA HYDROLASE DOMAIN-CONTAINING PROTEIN"/>
    <property type="match status" value="1"/>
</dbReference>
<feature type="domain" description="Serine aminopeptidase S33" evidence="2">
    <location>
        <begin position="73"/>
        <end position="180"/>
    </location>
</feature>
<accession>A0A972JHK3</accession>
<evidence type="ECO:0000259" key="2">
    <source>
        <dbReference type="Pfam" id="PF12146"/>
    </source>
</evidence>
<proteinExistence type="predicted"/>
<keyword evidence="1" id="KW-1133">Transmembrane helix</keyword>
<reference evidence="3" key="1">
    <citation type="submission" date="2020-02" db="EMBL/GenBank/DDBJ databases">
        <title>Flavobacterium sp. genome.</title>
        <authorList>
            <person name="Jung H.S."/>
            <person name="Baek J.H."/>
            <person name="Jeon C.O."/>
        </authorList>
    </citation>
    <scope>NUCLEOTIDE SEQUENCE</scope>
    <source>
        <strain evidence="3">SE-s28</strain>
    </source>
</reference>
<organism evidence="3 4">
    <name type="scientific">Flavobacterium silvaticum</name>
    <dbReference type="NCBI Taxonomy" id="1852020"/>
    <lineage>
        <taxon>Bacteria</taxon>
        <taxon>Pseudomonadati</taxon>
        <taxon>Bacteroidota</taxon>
        <taxon>Flavobacteriia</taxon>
        <taxon>Flavobacteriales</taxon>
        <taxon>Flavobacteriaceae</taxon>
        <taxon>Flavobacterium</taxon>
    </lineage>
</organism>
<gene>
    <name evidence="3" type="ORF">G6047_14880</name>
</gene>
<dbReference type="InterPro" id="IPR029058">
    <property type="entry name" value="AB_hydrolase_fold"/>
</dbReference>